<feature type="transmembrane region" description="Helical" evidence="2">
    <location>
        <begin position="57"/>
        <end position="78"/>
    </location>
</feature>
<comment type="caution">
    <text evidence="3">The sequence shown here is derived from an EMBL/GenBank/DDBJ whole genome shotgun (WGS) entry which is preliminary data.</text>
</comment>
<reference evidence="3" key="1">
    <citation type="submission" date="2020-10" db="EMBL/GenBank/DDBJ databases">
        <authorList>
            <person name="Gilroy R."/>
        </authorList>
    </citation>
    <scope>NUCLEOTIDE SEQUENCE</scope>
    <source>
        <strain evidence="3">CHK189-12415</strain>
    </source>
</reference>
<organism evidence="3 4">
    <name type="scientific">Candidatus Faecivivens stercoravium</name>
    <dbReference type="NCBI Taxonomy" id="2840803"/>
    <lineage>
        <taxon>Bacteria</taxon>
        <taxon>Bacillati</taxon>
        <taxon>Bacillota</taxon>
        <taxon>Clostridia</taxon>
        <taxon>Eubacteriales</taxon>
        <taxon>Oscillospiraceae</taxon>
        <taxon>Oscillospiraceae incertae sedis</taxon>
        <taxon>Candidatus Faecivivens</taxon>
    </lineage>
</organism>
<dbReference type="Proteomes" id="UP000824241">
    <property type="component" value="Unassembled WGS sequence"/>
</dbReference>
<gene>
    <name evidence="3" type="ORF">IAB37_02455</name>
</gene>
<feature type="region of interest" description="Disordered" evidence="1">
    <location>
        <begin position="98"/>
        <end position="233"/>
    </location>
</feature>
<keyword evidence="2" id="KW-0812">Transmembrane</keyword>
<evidence type="ECO:0000313" key="4">
    <source>
        <dbReference type="Proteomes" id="UP000824241"/>
    </source>
</evidence>
<dbReference type="AlphaFoldDB" id="A0A9D1DX27"/>
<proteinExistence type="predicted"/>
<sequence>MINDCNGGISNRPDGEIRRFSPVYKQSLEQIEMSEELRSRILSTVPAIASKNPKKQWIKAAGGLAACLVAVVAAGSLVPRMEFSLTVEDNAACETVSSAAATAEAPPIGVSGDGEASPEEAPAGTAVSESAAGGIDSGTPAGQPETDAAPEAESSPDTGSEGEEGSPETAEPAETGYADASGEAGTAPAGNGISLYGAGEDSLSPSQAASESAGDGAEAREAGGTASSGSGSANALLPNPAVSYPSAEEAFAALGWAVTLPEGVSGSVSVTDGSLFQLDMADGGCYRAGETRTWGEDVSGDFNSYAYDVRIETDGLSLRLRGEEAGQAALISWTDGSFSYSYAAPAAMTEEEAITFAKSISG</sequence>
<evidence type="ECO:0000256" key="2">
    <source>
        <dbReference type="SAM" id="Phobius"/>
    </source>
</evidence>
<evidence type="ECO:0008006" key="5">
    <source>
        <dbReference type="Google" id="ProtNLM"/>
    </source>
</evidence>
<evidence type="ECO:0000313" key="3">
    <source>
        <dbReference type="EMBL" id="HIR60424.1"/>
    </source>
</evidence>
<name>A0A9D1DX27_9FIRM</name>
<feature type="compositionally biased region" description="Low complexity" evidence="1">
    <location>
        <begin position="208"/>
        <end position="233"/>
    </location>
</feature>
<accession>A0A9D1DX27</accession>
<evidence type="ECO:0000256" key="1">
    <source>
        <dbReference type="SAM" id="MobiDB-lite"/>
    </source>
</evidence>
<protein>
    <recommendedName>
        <fullName evidence="5">DUF4367 domain-containing protein</fullName>
    </recommendedName>
</protein>
<keyword evidence="2" id="KW-0472">Membrane</keyword>
<keyword evidence="2" id="KW-1133">Transmembrane helix</keyword>
<dbReference type="EMBL" id="DVHA01000083">
    <property type="protein sequence ID" value="HIR60424.1"/>
    <property type="molecule type" value="Genomic_DNA"/>
</dbReference>
<reference evidence="3" key="2">
    <citation type="journal article" date="2021" name="PeerJ">
        <title>Extensive microbial diversity within the chicken gut microbiome revealed by metagenomics and culture.</title>
        <authorList>
            <person name="Gilroy R."/>
            <person name="Ravi A."/>
            <person name="Getino M."/>
            <person name="Pursley I."/>
            <person name="Horton D.L."/>
            <person name="Alikhan N.F."/>
            <person name="Baker D."/>
            <person name="Gharbi K."/>
            <person name="Hall N."/>
            <person name="Watson M."/>
            <person name="Adriaenssens E.M."/>
            <person name="Foster-Nyarko E."/>
            <person name="Jarju S."/>
            <person name="Secka A."/>
            <person name="Antonio M."/>
            <person name="Oren A."/>
            <person name="Chaudhuri R.R."/>
            <person name="La Ragione R."/>
            <person name="Hildebrand F."/>
            <person name="Pallen M.J."/>
        </authorList>
    </citation>
    <scope>NUCLEOTIDE SEQUENCE</scope>
    <source>
        <strain evidence="3">CHK189-12415</strain>
    </source>
</reference>